<feature type="compositionally biased region" description="Basic and acidic residues" evidence="4">
    <location>
        <begin position="293"/>
        <end position="302"/>
    </location>
</feature>
<dbReference type="InterPro" id="IPR008587">
    <property type="entry name" value="FPP_plant"/>
</dbReference>
<dbReference type="OMA" id="PGFKQPL"/>
<proteinExistence type="inferred from homology"/>
<evidence type="ECO:0000256" key="2">
    <source>
        <dbReference type="ARBA" id="ARBA00023054"/>
    </source>
</evidence>
<feature type="compositionally biased region" description="Polar residues" evidence="4">
    <location>
        <begin position="305"/>
        <end position="317"/>
    </location>
</feature>
<comment type="similarity">
    <text evidence="1">Belongs to the FPP family.</text>
</comment>
<evidence type="ECO:0000313" key="6">
    <source>
        <dbReference type="Proteomes" id="UP000594263"/>
    </source>
</evidence>
<evidence type="ECO:0000256" key="4">
    <source>
        <dbReference type="SAM" id="MobiDB-lite"/>
    </source>
</evidence>
<dbReference type="AlphaFoldDB" id="A0A7N0T9P7"/>
<sequence>MESSSKAWSWRKKTGEKAGELAEQGSNIPLKVSGDEVNGQLNDKATLERELQHLNDKLLRAQSENRAKDDLVKKHARVAQEAIAGWEKAESEAVSLKETLDVALQQYRISDQRCDQLDGALKECMQQLRFVREQQEQRIHDVLLKTTAEFEKTKMSLEEKLSETSKRMSRLGVENARLTEAVLHKDKMISEIRELKTRAEANCNSLMTRLDVTEKDNASLKYEIRVLEKELEIRNEEREFNRRAADASHRKQLESVKKLIKLESECQRLRVLVRKRLPGPVALAKMKDEVAMLEKDSTENKQRRTTQLSVDDSPDTPSCRINTLAKDLYALEEENSNLKKTINNKVNELQMSRVMYVRAASRLSQAENLLEELSKVKMAEDVTMNVLSAQERAMSVISDIGNDDKFSYAESWASALNSEQGQGEKLTNIKSVRPSGICDMNLMDDFLEMEKLALTNADKLVRKSHIYPDIVNATSGPLDTVSSGHLTEVSGPDVVHMSDPRSPSRILNQSIDTSTDCALGDCPVLIQEILKLISEQQRLTQRSHLEILGEIQVAMEHKFTLKAGSYDTETTAGTSMVEKSSHHFQPNFRDAIDKMIELLEGVHLKLPDHDAVESFNGSFVTGKCSETDTGYMVRVFQWKACELSHIVGHLVEQCNDLLRGKADTEKFVVSLTSAFDWIMNHCFSIQDVSSMRDEIKNHLDWDDTRSECETEAGSTSHLIVANKFHSSRDQTSLNFTAFKSRNVLFEDSPREGSQRLKDELLNVELAKKDLETKLQDAIDQCESLQHKFQMSEKTVTSLHKQVETLKESKRMAEDQTERHMFANEELHSQLTEARVDLNEAIQKIVALEVELENKSAYCEDLEATCVELQLQLQRFETLLLKAMASPKGSPLFDKVIISTPSDPTTTAITTTALAPPTTPIKKTLNRQRTSLLDKMLAEDDAHASAFSPKTKEIVITSSIENSLDPPLHSSTSLHGPMTGIIEPRAKFQSETIHSDDETVVKSLVVVQNKKRGGWSLWRRLFRRRRGVSRRIPLSNGIN</sequence>
<dbReference type="PANTHER" id="PTHR31580">
    <property type="entry name" value="FILAMENT-LIKE PLANT PROTEIN 4"/>
    <property type="match status" value="1"/>
</dbReference>
<feature type="coiled-coil region" evidence="3">
    <location>
        <begin position="37"/>
        <end position="64"/>
    </location>
</feature>
<keyword evidence="6" id="KW-1185">Reference proteome</keyword>
<evidence type="ECO:0000313" key="5">
    <source>
        <dbReference type="EnsemblPlants" id="Kaladp0028s0084.1.v1.1"/>
    </source>
</evidence>
<reference evidence="5" key="1">
    <citation type="submission" date="2021-01" db="UniProtKB">
        <authorList>
            <consortium name="EnsemblPlants"/>
        </authorList>
    </citation>
    <scope>IDENTIFICATION</scope>
</reference>
<dbReference type="Pfam" id="PF05911">
    <property type="entry name" value="FPP"/>
    <property type="match status" value="1"/>
</dbReference>
<dbReference type="PANTHER" id="PTHR31580:SF22">
    <property type="entry name" value="FILAMENT-LIKE PLANT PROTEIN 7"/>
    <property type="match status" value="1"/>
</dbReference>
<feature type="coiled-coil region" evidence="3">
    <location>
        <begin position="210"/>
        <end position="237"/>
    </location>
</feature>
<dbReference type="EnsemblPlants" id="Kaladp0028s0084.1.v1.1">
    <property type="protein sequence ID" value="Kaladp0028s0084.1.v1.1"/>
    <property type="gene ID" value="Kaladp0028s0084.v1.1"/>
</dbReference>
<accession>A0A7N0T9P7</accession>
<evidence type="ECO:0000256" key="1">
    <source>
        <dbReference type="ARBA" id="ARBA00005921"/>
    </source>
</evidence>
<feature type="coiled-coil region" evidence="3">
    <location>
        <begin position="753"/>
        <end position="878"/>
    </location>
</feature>
<feature type="region of interest" description="Disordered" evidence="4">
    <location>
        <begin position="293"/>
        <end position="317"/>
    </location>
</feature>
<evidence type="ECO:0000256" key="3">
    <source>
        <dbReference type="SAM" id="Coils"/>
    </source>
</evidence>
<evidence type="ECO:0008006" key="7">
    <source>
        <dbReference type="Google" id="ProtNLM"/>
    </source>
</evidence>
<protein>
    <recommendedName>
        <fullName evidence="7">Filament-like plant protein 7</fullName>
    </recommendedName>
</protein>
<organism evidence="5 6">
    <name type="scientific">Kalanchoe fedtschenkoi</name>
    <name type="common">Lavender scallops</name>
    <name type="synonym">South American air plant</name>
    <dbReference type="NCBI Taxonomy" id="63787"/>
    <lineage>
        <taxon>Eukaryota</taxon>
        <taxon>Viridiplantae</taxon>
        <taxon>Streptophyta</taxon>
        <taxon>Embryophyta</taxon>
        <taxon>Tracheophyta</taxon>
        <taxon>Spermatophyta</taxon>
        <taxon>Magnoliopsida</taxon>
        <taxon>eudicotyledons</taxon>
        <taxon>Gunneridae</taxon>
        <taxon>Pentapetalae</taxon>
        <taxon>Saxifragales</taxon>
        <taxon>Crassulaceae</taxon>
        <taxon>Kalanchoe</taxon>
    </lineage>
</organism>
<keyword evidence="2 3" id="KW-0175">Coiled coil</keyword>
<name>A0A7N0T9P7_KALFE</name>
<dbReference type="Gramene" id="Kaladp0028s0084.1.v1.1">
    <property type="protein sequence ID" value="Kaladp0028s0084.1.v1.1"/>
    <property type="gene ID" value="Kaladp0028s0084.v1.1"/>
</dbReference>
<dbReference type="Proteomes" id="UP000594263">
    <property type="component" value="Unplaced"/>
</dbReference>
<feature type="region of interest" description="Disordered" evidence="4">
    <location>
        <begin position="1"/>
        <end position="37"/>
    </location>
</feature>